<name>A0A915IQS6_ROMCU</name>
<evidence type="ECO:0000256" key="1">
    <source>
        <dbReference type="SAM" id="SignalP"/>
    </source>
</evidence>
<reference evidence="3" key="1">
    <citation type="submission" date="2022-11" db="UniProtKB">
        <authorList>
            <consortium name="WormBaseParasite"/>
        </authorList>
    </citation>
    <scope>IDENTIFICATION</scope>
</reference>
<organism evidence="2 3">
    <name type="scientific">Romanomermis culicivorax</name>
    <name type="common">Nematode worm</name>
    <dbReference type="NCBI Taxonomy" id="13658"/>
    <lineage>
        <taxon>Eukaryota</taxon>
        <taxon>Metazoa</taxon>
        <taxon>Ecdysozoa</taxon>
        <taxon>Nematoda</taxon>
        <taxon>Enoplea</taxon>
        <taxon>Dorylaimia</taxon>
        <taxon>Mermithida</taxon>
        <taxon>Mermithoidea</taxon>
        <taxon>Mermithidae</taxon>
        <taxon>Romanomermis</taxon>
    </lineage>
</organism>
<sequence>MVWVTVVIVPVVGTVGGCDVTVGGIEVAVDVASSTSIGGGGSGALNTVEVACEDLWASSRAFCLSRCSWRGVVRLLGVLPCSARKVLGGGVRLVWVAAYALC</sequence>
<evidence type="ECO:0000313" key="2">
    <source>
        <dbReference type="Proteomes" id="UP000887565"/>
    </source>
</evidence>
<protein>
    <submittedName>
        <fullName evidence="3">Secreted protein</fullName>
    </submittedName>
</protein>
<keyword evidence="2" id="KW-1185">Reference proteome</keyword>
<feature type="chain" id="PRO_5037011650" evidence="1">
    <location>
        <begin position="18"/>
        <end position="102"/>
    </location>
</feature>
<dbReference type="AlphaFoldDB" id="A0A915IQS6"/>
<feature type="signal peptide" evidence="1">
    <location>
        <begin position="1"/>
        <end position="17"/>
    </location>
</feature>
<proteinExistence type="predicted"/>
<dbReference type="Proteomes" id="UP000887565">
    <property type="component" value="Unplaced"/>
</dbReference>
<dbReference type="WBParaSite" id="nRc.2.0.1.t16166-RA">
    <property type="protein sequence ID" value="nRc.2.0.1.t16166-RA"/>
    <property type="gene ID" value="nRc.2.0.1.g16166"/>
</dbReference>
<keyword evidence="1" id="KW-0732">Signal</keyword>
<accession>A0A915IQS6</accession>
<evidence type="ECO:0000313" key="3">
    <source>
        <dbReference type="WBParaSite" id="nRc.2.0.1.t16166-RA"/>
    </source>
</evidence>